<feature type="transmembrane region" description="Helical" evidence="8">
    <location>
        <begin position="359"/>
        <end position="383"/>
    </location>
</feature>
<keyword evidence="2 8" id="KW-0812">Transmembrane</keyword>
<evidence type="ECO:0000259" key="9">
    <source>
        <dbReference type="Pfam" id="PF13962"/>
    </source>
</evidence>
<evidence type="ECO:0000256" key="4">
    <source>
        <dbReference type="ARBA" id="ARBA00022989"/>
    </source>
</evidence>
<dbReference type="Pfam" id="PF00023">
    <property type="entry name" value="Ank"/>
    <property type="match status" value="1"/>
</dbReference>
<evidence type="ECO:0000313" key="11">
    <source>
        <dbReference type="Proteomes" id="UP000006591"/>
    </source>
</evidence>
<accession>A0A0E0GYM9</accession>
<dbReference type="GO" id="GO:0005886">
    <property type="term" value="C:plasma membrane"/>
    <property type="evidence" value="ECO:0007669"/>
    <property type="project" value="TreeGrafter"/>
</dbReference>
<dbReference type="InterPro" id="IPR002110">
    <property type="entry name" value="Ankyrin_rpt"/>
</dbReference>
<feature type="transmembrane region" description="Helical" evidence="8">
    <location>
        <begin position="246"/>
        <end position="266"/>
    </location>
</feature>
<proteinExistence type="predicted"/>
<protein>
    <recommendedName>
        <fullName evidence="9">PGG domain-containing protein</fullName>
    </recommendedName>
</protein>
<dbReference type="Gene3D" id="1.25.40.20">
    <property type="entry name" value="Ankyrin repeat-containing domain"/>
    <property type="match status" value="1"/>
</dbReference>
<dbReference type="PANTHER" id="PTHR24186">
    <property type="entry name" value="PROTEIN PHOSPHATASE 1 REGULATORY SUBUNIT"/>
    <property type="match status" value="1"/>
</dbReference>
<keyword evidence="5 7" id="KW-0040">ANK repeat</keyword>
<dbReference type="Gramene" id="ONIVA04G04860.1">
    <property type="protein sequence ID" value="ONIVA04G04860.1"/>
    <property type="gene ID" value="ONIVA04G04860"/>
</dbReference>
<dbReference type="SMART" id="SM00248">
    <property type="entry name" value="ANK"/>
    <property type="match status" value="4"/>
</dbReference>
<evidence type="ECO:0000256" key="2">
    <source>
        <dbReference type="ARBA" id="ARBA00022692"/>
    </source>
</evidence>
<dbReference type="AlphaFoldDB" id="A0A0E0GYM9"/>
<evidence type="ECO:0000256" key="7">
    <source>
        <dbReference type="PROSITE-ProRule" id="PRU00023"/>
    </source>
</evidence>
<dbReference type="SUPFAM" id="SSF48403">
    <property type="entry name" value="Ankyrin repeat"/>
    <property type="match status" value="1"/>
</dbReference>
<dbReference type="EnsemblPlants" id="ONIVA04G04860.3">
    <property type="protein sequence ID" value="ONIVA04G04860.3"/>
    <property type="gene ID" value="ONIVA04G04860"/>
</dbReference>
<evidence type="ECO:0000256" key="5">
    <source>
        <dbReference type="ARBA" id="ARBA00023043"/>
    </source>
</evidence>
<evidence type="ECO:0000256" key="8">
    <source>
        <dbReference type="SAM" id="Phobius"/>
    </source>
</evidence>
<dbReference type="PROSITE" id="PS50297">
    <property type="entry name" value="ANK_REP_REGION"/>
    <property type="match status" value="1"/>
</dbReference>
<feature type="domain" description="PGG" evidence="9">
    <location>
        <begin position="238"/>
        <end position="351"/>
    </location>
</feature>
<dbReference type="InterPro" id="IPR036770">
    <property type="entry name" value="Ankyrin_rpt-contain_sf"/>
</dbReference>
<evidence type="ECO:0000256" key="1">
    <source>
        <dbReference type="ARBA" id="ARBA00004141"/>
    </source>
</evidence>
<sequence length="427" mass="47241">MTKMVLGWNKGMAKQADQFGHTPLHFSSSLKHSVMEMVFGSSFWFSFSWRMNGTTELLLEANESSAYHPDKNGSFPIHVAASMGRLEVIKILLSKCGISCADLRDKQGRTFLHVAVEKRRHNIVAFVCREPWLAPFLNMQDYDMNTPLHLAVAVGDLKIFANLMRNQQVCLNMANNKGQTPLDISESAINHSGFHYGSNAQRWIHRLLSLTSVEGSMSKRDDFQKDHIPVLDEEQESKKLTVSTQVLGIGSVLIVTMTFAVAFALPGGYRGSEHAHPGTPTLSGRYAFNAFVVSNTLAFICSGLATFSLMYSGIVSVDFSIRSRHFDASIILLRSSVRSVGAAFALGLYVVLAPVDEKTAVAVCVITSAALLYGSVEIVRFLAQAMALHLRLGCRVWIGLGTTMLANLLLEYWSFVMIFVLPLYLKF</sequence>
<keyword evidence="3" id="KW-0677">Repeat</keyword>
<evidence type="ECO:0000313" key="10">
    <source>
        <dbReference type="EnsemblPlants" id="ONIVA04G04860.3"/>
    </source>
</evidence>
<name>A0A0E0GYM9_ORYNI</name>
<dbReference type="PANTHER" id="PTHR24186:SF50">
    <property type="entry name" value="ANKYRIN REPEAT-CONTAINING PROTEIN ITN1-LIKE ISOFORM X1"/>
    <property type="match status" value="1"/>
</dbReference>
<dbReference type="Pfam" id="PF13962">
    <property type="entry name" value="PGG"/>
    <property type="match status" value="1"/>
</dbReference>
<keyword evidence="6 8" id="KW-0472">Membrane</keyword>
<comment type="subcellular location">
    <subcellularLocation>
        <location evidence="1">Membrane</location>
        <topology evidence="1">Multi-pass membrane protein</topology>
    </subcellularLocation>
</comment>
<feature type="transmembrane region" description="Helical" evidence="8">
    <location>
        <begin position="404"/>
        <end position="425"/>
    </location>
</feature>
<reference evidence="10" key="1">
    <citation type="submission" date="2015-04" db="UniProtKB">
        <authorList>
            <consortium name="EnsemblPlants"/>
        </authorList>
    </citation>
    <scope>IDENTIFICATION</scope>
    <source>
        <strain evidence="10">SL10</strain>
    </source>
</reference>
<dbReference type="EnsemblPlants" id="ONIVA04G04860.1">
    <property type="protein sequence ID" value="ONIVA04G04860.1"/>
    <property type="gene ID" value="ONIVA04G04860"/>
</dbReference>
<dbReference type="Proteomes" id="UP000006591">
    <property type="component" value="Chromosome 4"/>
</dbReference>
<feature type="transmembrane region" description="Helical" evidence="8">
    <location>
        <begin position="286"/>
        <end position="311"/>
    </location>
</feature>
<dbReference type="PROSITE" id="PS50088">
    <property type="entry name" value="ANK_REPEAT"/>
    <property type="match status" value="1"/>
</dbReference>
<dbReference type="Pfam" id="PF12796">
    <property type="entry name" value="Ank_2"/>
    <property type="match status" value="1"/>
</dbReference>
<reference evidence="10" key="2">
    <citation type="submission" date="2018-04" db="EMBL/GenBank/DDBJ databases">
        <title>OnivRS2 (Oryza nivara Reference Sequence Version 2).</title>
        <authorList>
            <person name="Zhang J."/>
            <person name="Kudrna D."/>
            <person name="Lee S."/>
            <person name="Talag J."/>
            <person name="Rajasekar S."/>
            <person name="Welchert J."/>
            <person name="Hsing Y.-I."/>
            <person name="Wing R.A."/>
        </authorList>
    </citation>
    <scope>NUCLEOTIDE SEQUENCE [LARGE SCALE GENOMIC DNA]</scope>
    <source>
        <strain evidence="10">SL10</strain>
    </source>
</reference>
<feature type="transmembrane region" description="Helical" evidence="8">
    <location>
        <begin position="331"/>
        <end position="353"/>
    </location>
</feature>
<evidence type="ECO:0000256" key="3">
    <source>
        <dbReference type="ARBA" id="ARBA00022737"/>
    </source>
</evidence>
<dbReference type="InterPro" id="IPR026961">
    <property type="entry name" value="PGG_dom"/>
</dbReference>
<keyword evidence="4 8" id="KW-1133">Transmembrane helix</keyword>
<evidence type="ECO:0000256" key="6">
    <source>
        <dbReference type="ARBA" id="ARBA00023136"/>
    </source>
</evidence>
<organism evidence="10">
    <name type="scientific">Oryza nivara</name>
    <name type="common">Indian wild rice</name>
    <name type="synonym">Oryza sativa f. spontanea</name>
    <dbReference type="NCBI Taxonomy" id="4536"/>
    <lineage>
        <taxon>Eukaryota</taxon>
        <taxon>Viridiplantae</taxon>
        <taxon>Streptophyta</taxon>
        <taxon>Embryophyta</taxon>
        <taxon>Tracheophyta</taxon>
        <taxon>Spermatophyta</taxon>
        <taxon>Magnoliopsida</taxon>
        <taxon>Liliopsida</taxon>
        <taxon>Poales</taxon>
        <taxon>Poaceae</taxon>
        <taxon>BOP clade</taxon>
        <taxon>Oryzoideae</taxon>
        <taxon>Oryzeae</taxon>
        <taxon>Oryzinae</taxon>
        <taxon>Oryza</taxon>
    </lineage>
</organism>
<dbReference type="HOGENOM" id="CLU_000134_36_1_1"/>
<keyword evidence="11" id="KW-1185">Reference proteome</keyword>
<dbReference type="Gramene" id="ONIVA04G04860.3">
    <property type="protein sequence ID" value="ONIVA04G04860.3"/>
    <property type="gene ID" value="ONIVA04G04860"/>
</dbReference>
<feature type="repeat" description="ANK" evidence="7">
    <location>
        <begin position="72"/>
        <end position="95"/>
    </location>
</feature>